<comment type="caution">
    <text evidence="2">The sequence shown here is derived from an EMBL/GenBank/DDBJ whole genome shotgun (WGS) entry which is preliminary data.</text>
</comment>
<evidence type="ECO:0000313" key="2">
    <source>
        <dbReference type="EMBL" id="KAK3904939.1"/>
    </source>
</evidence>
<reference evidence="2" key="2">
    <citation type="submission" date="2023-05" db="EMBL/GenBank/DDBJ databases">
        <authorList>
            <consortium name="Lawrence Berkeley National Laboratory"/>
            <person name="Steindorff A."/>
            <person name="Hensen N."/>
            <person name="Bonometti L."/>
            <person name="Westerberg I."/>
            <person name="Brannstrom I.O."/>
            <person name="Guillou S."/>
            <person name="Cros-Aarteil S."/>
            <person name="Calhoun S."/>
            <person name="Haridas S."/>
            <person name="Kuo A."/>
            <person name="Mondo S."/>
            <person name="Pangilinan J."/>
            <person name="Riley R."/>
            <person name="Labutti K."/>
            <person name="Andreopoulos B."/>
            <person name="Lipzen A."/>
            <person name="Chen C."/>
            <person name="Yanf M."/>
            <person name="Daum C."/>
            <person name="Ng V."/>
            <person name="Clum A."/>
            <person name="Ohm R."/>
            <person name="Martin F."/>
            <person name="Silar P."/>
            <person name="Natvig D."/>
            <person name="Lalanne C."/>
            <person name="Gautier V."/>
            <person name="Ament-Velasquez S.L."/>
            <person name="Kruys A."/>
            <person name="Hutchinson M.I."/>
            <person name="Powell A.J."/>
            <person name="Barry K."/>
            <person name="Miller A.N."/>
            <person name="Grigoriev I.V."/>
            <person name="Debuchy R."/>
            <person name="Gladieux P."/>
            <person name="Thoren M.H."/>
            <person name="Johannesson H."/>
        </authorList>
    </citation>
    <scope>NUCLEOTIDE SEQUENCE</scope>
    <source>
        <strain evidence="2">CBS 103.79</strain>
    </source>
</reference>
<reference evidence="2" key="1">
    <citation type="journal article" date="2023" name="Mol. Phylogenet. Evol.">
        <title>Genome-scale phylogeny and comparative genomics of the fungal order Sordariales.</title>
        <authorList>
            <person name="Hensen N."/>
            <person name="Bonometti L."/>
            <person name="Westerberg I."/>
            <person name="Brannstrom I.O."/>
            <person name="Guillou S."/>
            <person name="Cros-Aarteil S."/>
            <person name="Calhoun S."/>
            <person name="Haridas S."/>
            <person name="Kuo A."/>
            <person name="Mondo S."/>
            <person name="Pangilinan J."/>
            <person name="Riley R."/>
            <person name="LaButti K."/>
            <person name="Andreopoulos B."/>
            <person name="Lipzen A."/>
            <person name="Chen C."/>
            <person name="Yan M."/>
            <person name="Daum C."/>
            <person name="Ng V."/>
            <person name="Clum A."/>
            <person name="Steindorff A."/>
            <person name="Ohm R.A."/>
            <person name="Martin F."/>
            <person name="Silar P."/>
            <person name="Natvig D.O."/>
            <person name="Lalanne C."/>
            <person name="Gautier V."/>
            <person name="Ament-Velasquez S.L."/>
            <person name="Kruys A."/>
            <person name="Hutchinson M.I."/>
            <person name="Powell A.J."/>
            <person name="Barry K."/>
            <person name="Miller A.N."/>
            <person name="Grigoriev I.V."/>
            <person name="Debuchy R."/>
            <person name="Gladieux P."/>
            <person name="Hiltunen Thoren M."/>
            <person name="Johannesson H."/>
        </authorList>
    </citation>
    <scope>NUCLEOTIDE SEQUENCE</scope>
    <source>
        <strain evidence="2">CBS 103.79</strain>
    </source>
</reference>
<feature type="compositionally biased region" description="Low complexity" evidence="1">
    <location>
        <begin position="175"/>
        <end position="201"/>
    </location>
</feature>
<dbReference type="AlphaFoldDB" id="A0AAN6RW37"/>
<evidence type="ECO:0000313" key="3">
    <source>
        <dbReference type="Proteomes" id="UP001303889"/>
    </source>
</evidence>
<feature type="compositionally biased region" description="Low complexity" evidence="1">
    <location>
        <begin position="208"/>
        <end position="219"/>
    </location>
</feature>
<feature type="compositionally biased region" description="Low complexity" evidence="1">
    <location>
        <begin position="240"/>
        <end position="251"/>
    </location>
</feature>
<organism evidence="2 3">
    <name type="scientific">Staphylotrichum tortipilum</name>
    <dbReference type="NCBI Taxonomy" id="2831512"/>
    <lineage>
        <taxon>Eukaryota</taxon>
        <taxon>Fungi</taxon>
        <taxon>Dikarya</taxon>
        <taxon>Ascomycota</taxon>
        <taxon>Pezizomycotina</taxon>
        <taxon>Sordariomycetes</taxon>
        <taxon>Sordariomycetidae</taxon>
        <taxon>Sordariales</taxon>
        <taxon>Chaetomiaceae</taxon>
        <taxon>Staphylotrichum</taxon>
    </lineage>
</organism>
<sequence length="865" mass="91486">MPYSDNLYSALDDDSDIESIAESTNQLEHRGLGVTPGTAWWNAAVAGSGDGDGPDDNESAHPGDAVDVEDPHLLSPTDGYFGTATRTSAAPVRPTSSNVPHVPNVMVEDPSLQRSAAEGKAREAEQERTRDAQTPSDEDPGEDDGASDPPPSRVVASPSQVHPHPPSTHQPMTPPQQRSTTTTASSSPFPGAASYTPSSPARSPPAATPSSYTTYSTRRPAYHGDRFPFLPREAPPAYTPSPTTTASPTSPRGFPDISRTTYSTFPHTAYSSTSDVAVNMGRPEETRALLGHYQPESMRDRGSGGHGDGAPPPPTWGDRLRRARGHVNAGNAKLAVIAVLLLLVTSGFVSSLVTGTRGRPGPHKPIHPPVGDTPLPEPGQPNMSYPEIDGDFTWAEALYCKDAQIHRNTQTYAFDFGDSKSLRIEERTTRDDDHRGGGEVHVQGAVVFRRAGPDTPSSAITLEVTVTDERLTLYSSWDADAGALEIIVPHRVDWSADRPRACANIKLTVWVPAGGALKRLSVEAVHLDIKLLDNLSLTVADGSKLDSTVGTITAASTGTTPRDEALIDTGAPPAFRFHSRIIDVRTTAAPIRGAWPLYDYLGLQSTAGSIKVAVKPEPADKELPKPATLYVKSLSGDVDVREPIHAAEAAFRIAHANKGAAAAPAMLLPPTEPPVTTAEEILPPRDYRVDVHTTSGDITGALAFSSAAGFKSTSGTVSLDLLPVLPIALAEPDPRPVELTTTSTSGATDATVLSPLWISTDEATYLPSSQEEEGEIPLRCLHTTHSTTSAGVRVRLPASWEGDVSLASLTGLLQVGGDGVRLIKAGSEWPGINKSLVARKGEKGVGGRTVGKSTSGDVDVWVGRK</sequence>
<keyword evidence="3" id="KW-1185">Reference proteome</keyword>
<feature type="compositionally biased region" description="Acidic residues" evidence="1">
    <location>
        <begin position="136"/>
        <end position="146"/>
    </location>
</feature>
<protein>
    <submittedName>
        <fullName evidence="2">Uncharacterized protein</fullName>
    </submittedName>
</protein>
<proteinExistence type="predicted"/>
<name>A0AAN6RW37_9PEZI</name>
<feature type="compositionally biased region" description="Pro residues" evidence="1">
    <location>
        <begin position="163"/>
        <end position="174"/>
    </location>
</feature>
<feature type="region of interest" description="Disordered" evidence="1">
    <location>
        <begin position="43"/>
        <end position="260"/>
    </location>
</feature>
<gene>
    <name evidence="2" type="ORF">C8A05DRAFT_13212</name>
</gene>
<feature type="region of interest" description="Disordered" evidence="1">
    <location>
        <begin position="295"/>
        <end position="320"/>
    </location>
</feature>
<feature type="compositionally biased region" description="Basic and acidic residues" evidence="1">
    <location>
        <begin position="117"/>
        <end position="131"/>
    </location>
</feature>
<dbReference type="EMBL" id="MU855377">
    <property type="protein sequence ID" value="KAK3904939.1"/>
    <property type="molecule type" value="Genomic_DNA"/>
</dbReference>
<dbReference type="Proteomes" id="UP001303889">
    <property type="component" value="Unassembled WGS sequence"/>
</dbReference>
<accession>A0AAN6RW37</accession>
<feature type="region of interest" description="Disordered" evidence="1">
    <location>
        <begin position="355"/>
        <end position="378"/>
    </location>
</feature>
<evidence type="ECO:0000256" key="1">
    <source>
        <dbReference type="SAM" id="MobiDB-lite"/>
    </source>
</evidence>
<feature type="compositionally biased region" description="Polar residues" evidence="1">
    <location>
        <begin position="84"/>
        <end position="99"/>
    </location>
</feature>